<sequence>MLNVKTYFGDSSQSQPNKPRPYDYSFKEWLKVKIWHTNVTNSVQDLVLNEWVLDSFDVEGDYANKFDDPYSRRFDEYKKVFNNEVEQLSNEYILRVGKKGHVLDDVWEKCEQYHDGAIHAWHDERFEKDELWKSGPSIKKLEFEVTLTRNHVDITSLLRIRLSRIHLSASSFEEQSNA</sequence>
<gene>
    <name evidence="1" type="ORF">Tco_1015613</name>
</gene>
<protein>
    <submittedName>
        <fullName evidence="1">Uncharacterized protein</fullName>
    </submittedName>
</protein>
<evidence type="ECO:0000313" key="1">
    <source>
        <dbReference type="EMBL" id="GJT64133.1"/>
    </source>
</evidence>
<organism evidence="1 2">
    <name type="scientific">Tanacetum coccineum</name>
    <dbReference type="NCBI Taxonomy" id="301880"/>
    <lineage>
        <taxon>Eukaryota</taxon>
        <taxon>Viridiplantae</taxon>
        <taxon>Streptophyta</taxon>
        <taxon>Embryophyta</taxon>
        <taxon>Tracheophyta</taxon>
        <taxon>Spermatophyta</taxon>
        <taxon>Magnoliopsida</taxon>
        <taxon>eudicotyledons</taxon>
        <taxon>Gunneridae</taxon>
        <taxon>Pentapetalae</taxon>
        <taxon>asterids</taxon>
        <taxon>campanulids</taxon>
        <taxon>Asterales</taxon>
        <taxon>Asteraceae</taxon>
        <taxon>Asteroideae</taxon>
        <taxon>Anthemideae</taxon>
        <taxon>Anthemidinae</taxon>
        <taxon>Tanacetum</taxon>
    </lineage>
</organism>
<keyword evidence="2" id="KW-1185">Reference proteome</keyword>
<reference evidence="1" key="2">
    <citation type="submission" date="2022-01" db="EMBL/GenBank/DDBJ databases">
        <authorList>
            <person name="Yamashiro T."/>
            <person name="Shiraishi A."/>
            <person name="Satake H."/>
            <person name="Nakayama K."/>
        </authorList>
    </citation>
    <scope>NUCLEOTIDE SEQUENCE</scope>
</reference>
<reference evidence="1" key="1">
    <citation type="journal article" date="2022" name="Int. J. Mol. Sci.">
        <title>Draft Genome of Tanacetum Coccineum: Genomic Comparison of Closely Related Tanacetum-Family Plants.</title>
        <authorList>
            <person name="Yamashiro T."/>
            <person name="Shiraishi A."/>
            <person name="Nakayama K."/>
            <person name="Satake H."/>
        </authorList>
    </citation>
    <scope>NUCLEOTIDE SEQUENCE</scope>
</reference>
<evidence type="ECO:0000313" key="2">
    <source>
        <dbReference type="Proteomes" id="UP001151760"/>
    </source>
</evidence>
<comment type="caution">
    <text evidence="1">The sequence shown here is derived from an EMBL/GenBank/DDBJ whole genome shotgun (WGS) entry which is preliminary data.</text>
</comment>
<dbReference type="EMBL" id="BQNB010017518">
    <property type="protein sequence ID" value="GJT64133.1"/>
    <property type="molecule type" value="Genomic_DNA"/>
</dbReference>
<dbReference type="Proteomes" id="UP001151760">
    <property type="component" value="Unassembled WGS sequence"/>
</dbReference>
<proteinExistence type="predicted"/>
<name>A0ABQ5FME8_9ASTR</name>
<accession>A0ABQ5FME8</accession>